<evidence type="ECO:0000313" key="2">
    <source>
        <dbReference type="EMBL" id="KAL2821455.1"/>
    </source>
</evidence>
<dbReference type="PANTHER" id="PTHR34714:SF2">
    <property type="entry name" value="EGF-LIKE DOMAIN-CONTAINING PROTEIN"/>
    <property type="match status" value="1"/>
</dbReference>
<feature type="coiled-coil region" evidence="1">
    <location>
        <begin position="239"/>
        <end position="287"/>
    </location>
</feature>
<reference evidence="2 3" key="1">
    <citation type="submission" date="2024-07" db="EMBL/GenBank/DDBJ databases">
        <title>Section-level genome sequencing and comparative genomics of Aspergillus sections Usti and Cavernicolus.</title>
        <authorList>
            <consortium name="Lawrence Berkeley National Laboratory"/>
            <person name="Nybo J.L."/>
            <person name="Vesth T.C."/>
            <person name="Theobald S."/>
            <person name="Frisvad J.C."/>
            <person name="Larsen T.O."/>
            <person name="Kjaerboelling I."/>
            <person name="Rothschild-Mancinelli K."/>
            <person name="Lyhne E.K."/>
            <person name="Kogle M.E."/>
            <person name="Barry K."/>
            <person name="Clum A."/>
            <person name="Na H."/>
            <person name="Ledsgaard L."/>
            <person name="Lin J."/>
            <person name="Lipzen A."/>
            <person name="Kuo A."/>
            <person name="Riley R."/>
            <person name="Mondo S."/>
            <person name="LaButti K."/>
            <person name="Haridas S."/>
            <person name="Pangalinan J."/>
            <person name="Salamov A.A."/>
            <person name="Simmons B.A."/>
            <person name="Magnuson J.K."/>
            <person name="Chen J."/>
            <person name="Drula E."/>
            <person name="Henrissat B."/>
            <person name="Wiebenga A."/>
            <person name="Lubbers R.J."/>
            <person name="Gomes A.C."/>
            <person name="Makela M.R."/>
            <person name="Stajich J."/>
            <person name="Grigoriev I.V."/>
            <person name="Mortensen U.H."/>
            <person name="De vries R.P."/>
            <person name="Baker S.E."/>
            <person name="Andersen M.R."/>
        </authorList>
    </citation>
    <scope>NUCLEOTIDE SEQUENCE [LARGE SCALE GENOMIC DNA]</scope>
    <source>
        <strain evidence="2 3">CBS 600.67</strain>
    </source>
</reference>
<evidence type="ECO:0000256" key="1">
    <source>
        <dbReference type="SAM" id="Coils"/>
    </source>
</evidence>
<name>A0ABR4I129_9EURO</name>
<sequence>MSTPAPQPSSPTEWLEYARGQVVSSIPLRQEEKTEQNTAIHRDIYLDESAIIKQSKLLLYVYTDVLALSKLDTTISPPAYGLIQVQTRVLTAATPVNLNIVPDSKGCQLWIFASLLNQPVTVSTNGSEPVSLHLGPGTGNVGVYLTILPGQIDVKYQKSYNPVPDPNIQANLETQLQIALALFWRKTSIAVSLCSYIAEVTTNPPLYPQLNTQAVALGQQLAAQVMTGPDMGYAPVLNIQNYKETVRDALNAVAAFEQQYTRFQDKKQSLEDQLKTWDTMIQQATTQLQIHKYLKISALEKYTDAQTIVTRCVQQLIADNTEINSASNAFRQGLENSALEQWFQAALDITTGILKFASGVGALSLADLSKIVDAITNITNAVKAIKTAEGLPNQKEKKVSSTTVKSLGDCMQALESLYPTTDTMVEAIKNLESDPTAPIPTSGDISGSSEGDSNARAILTLAAWDKWTLESDQQLQFAVTKGIGGAGAYQLALQKHGISGKALAQAQAEAIKAGHEYIQAEMEYIGCNKDIADLKKLRSHYQGEEKIYAKAEAKFFGRFQAIRNSLAIEMRKLVWAYKYWALADSAVELDSQKSAAEFGADLVTLATEIESAHEKYATDFQPFKYTVHSTKLPSNYGQLMIDGLKGETHSASFTLAPDDSGGQSGFASVFTDGAHFRLDGLETFLSGALPQEQALHDDIVQVDIQIFTSGVYADIMDGKLSHFTSIPRSVRLSYDLHKSGHRGTTHVHATYPTKDHAEPTPFTQWTIKLLHPEKLDLSGLTRVDLEWAGHARFPDNASRVLSIS</sequence>
<comment type="caution">
    <text evidence="2">The sequence shown here is derived from an EMBL/GenBank/DDBJ whole genome shotgun (WGS) entry which is preliminary data.</text>
</comment>
<gene>
    <name evidence="2" type="ORF">BDW59DRAFT_181214</name>
</gene>
<dbReference type="PANTHER" id="PTHR34714">
    <property type="entry name" value="EGF-LIKE DOMAIN-CONTAINING PROTEIN"/>
    <property type="match status" value="1"/>
</dbReference>
<organism evidence="2 3">
    <name type="scientific">Aspergillus cavernicola</name>
    <dbReference type="NCBI Taxonomy" id="176166"/>
    <lineage>
        <taxon>Eukaryota</taxon>
        <taxon>Fungi</taxon>
        <taxon>Dikarya</taxon>
        <taxon>Ascomycota</taxon>
        <taxon>Pezizomycotina</taxon>
        <taxon>Eurotiomycetes</taxon>
        <taxon>Eurotiomycetidae</taxon>
        <taxon>Eurotiales</taxon>
        <taxon>Aspergillaceae</taxon>
        <taxon>Aspergillus</taxon>
        <taxon>Aspergillus subgen. Nidulantes</taxon>
    </lineage>
</organism>
<evidence type="ECO:0008006" key="4">
    <source>
        <dbReference type="Google" id="ProtNLM"/>
    </source>
</evidence>
<protein>
    <recommendedName>
        <fullName evidence="4">Tc toxin complex TcA C-terminal TcB-binding domain-containing protein</fullName>
    </recommendedName>
</protein>
<proteinExistence type="predicted"/>
<dbReference type="Proteomes" id="UP001610335">
    <property type="component" value="Unassembled WGS sequence"/>
</dbReference>
<keyword evidence="1" id="KW-0175">Coiled coil</keyword>
<evidence type="ECO:0000313" key="3">
    <source>
        <dbReference type="Proteomes" id="UP001610335"/>
    </source>
</evidence>
<accession>A0ABR4I129</accession>
<dbReference type="EMBL" id="JBFXLS010000063">
    <property type="protein sequence ID" value="KAL2821455.1"/>
    <property type="molecule type" value="Genomic_DNA"/>
</dbReference>
<keyword evidence="3" id="KW-1185">Reference proteome</keyword>